<gene>
    <name evidence="3" type="ORF">V5N11_022420</name>
</gene>
<dbReference type="AlphaFoldDB" id="A0ABD0Z452"/>
<feature type="region of interest" description="Disordered" evidence="1">
    <location>
        <begin position="73"/>
        <end position="94"/>
    </location>
</feature>
<organism evidence="3 4">
    <name type="scientific">Cardamine amara subsp. amara</name>
    <dbReference type="NCBI Taxonomy" id="228776"/>
    <lineage>
        <taxon>Eukaryota</taxon>
        <taxon>Viridiplantae</taxon>
        <taxon>Streptophyta</taxon>
        <taxon>Embryophyta</taxon>
        <taxon>Tracheophyta</taxon>
        <taxon>Spermatophyta</taxon>
        <taxon>Magnoliopsida</taxon>
        <taxon>eudicotyledons</taxon>
        <taxon>Gunneridae</taxon>
        <taxon>Pentapetalae</taxon>
        <taxon>rosids</taxon>
        <taxon>malvids</taxon>
        <taxon>Brassicales</taxon>
        <taxon>Brassicaceae</taxon>
        <taxon>Cardamineae</taxon>
        <taxon>Cardamine</taxon>
    </lineage>
</organism>
<evidence type="ECO:0000313" key="4">
    <source>
        <dbReference type="Proteomes" id="UP001558713"/>
    </source>
</evidence>
<proteinExistence type="predicted"/>
<dbReference type="PANTHER" id="PTHR46932">
    <property type="entry name" value="HEAVY METAL-ASSOCIATED ISOPRENYLATED PLANT PROTEIN 47"/>
    <property type="match status" value="1"/>
</dbReference>
<dbReference type="InterPro" id="IPR042885">
    <property type="entry name" value="HIPP47/16"/>
</dbReference>
<sequence length="124" mass="13608">MTSQRIVLKMDMSSNEKMRKKAMKIASGAHGVRSVSILGQNDQLVLLGEGIDLAELTRKLKKKVCHTSIVAVQPAPPQQPPQPNPMGQHNEMPPARQLYSYNHQMVPPVIYGCYGNEADGCGIL</sequence>
<dbReference type="EMBL" id="JBANAX010000897">
    <property type="protein sequence ID" value="KAL1189478.1"/>
    <property type="molecule type" value="Genomic_DNA"/>
</dbReference>
<dbReference type="Gene3D" id="3.30.70.100">
    <property type="match status" value="1"/>
</dbReference>
<dbReference type="Proteomes" id="UP001558713">
    <property type="component" value="Unassembled WGS sequence"/>
</dbReference>
<feature type="compositionally biased region" description="Pro residues" evidence="1">
    <location>
        <begin position="74"/>
        <end position="84"/>
    </location>
</feature>
<dbReference type="PANTHER" id="PTHR46932:SF10">
    <property type="entry name" value="HEAVY METAL-ASSOCIATED DOMAIN PROTEIN"/>
    <property type="match status" value="1"/>
</dbReference>
<accession>A0ABD0Z452</accession>
<keyword evidence="4" id="KW-1185">Reference proteome</keyword>
<evidence type="ECO:0000256" key="1">
    <source>
        <dbReference type="SAM" id="MobiDB-lite"/>
    </source>
</evidence>
<name>A0ABD0Z452_CARAN</name>
<feature type="domain" description="HMA" evidence="2">
    <location>
        <begin position="3"/>
        <end position="72"/>
    </location>
</feature>
<dbReference type="InterPro" id="IPR006121">
    <property type="entry name" value="HMA_dom"/>
</dbReference>
<dbReference type="PROSITE" id="PS50846">
    <property type="entry name" value="HMA_2"/>
    <property type="match status" value="1"/>
</dbReference>
<evidence type="ECO:0000259" key="2">
    <source>
        <dbReference type="PROSITE" id="PS50846"/>
    </source>
</evidence>
<comment type="caution">
    <text evidence="3">The sequence shown here is derived from an EMBL/GenBank/DDBJ whole genome shotgun (WGS) entry which is preliminary data.</text>
</comment>
<protein>
    <submittedName>
        <fullName evidence="3">Heavy metal-associated isoprenylated plant protein 41</fullName>
    </submittedName>
</protein>
<evidence type="ECO:0000313" key="3">
    <source>
        <dbReference type="EMBL" id="KAL1189478.1"/>
    </source>
</evidence>
<reference evidence="3 4" key="1">
    <citation type="submission" date="2024-04" db="EMBL/GenBank/DDBJ databases">
        <title>Genome assembly C_amara_ONT_v2.</title>
        <authorList>
            <person name="Yant L."/>
            <person name="Moore C."/>
            <person name="Slenker M."/>
        </authorList>
    </citation>
    <scope>NUCLEOTIDE SEQUENCE [LARGE SCALE GENOMIC DNA]</scope>
    <source>
        <tissue evidence="3">Leaf</tissue>
    </source>
</reference>